<evidence type="ECO:0000313" key="9">
    <source>
        <dbReference type="EMBL" id="AQS51413.1"/>
    </source>
</evidence>
<proteinExistence type="inferred from homology"/>
<dbReference type="SUPFAM" id="SSF56954">
    <property type="entry name" value="Outer membrane efflux proteins (OEP)"/>
    <property type="match status" value="1"/>
</dbReference>
<feature type="signal peptide" evidence="8">
    <location>
        <begin position="1"/>
        <end position="20"/>
    </location>
</feature>
<keyword evidence="6" id="KW-0472">Membrane</keyword>
<keyword evidence="5" id="KW-0812">Transmembrane</keyword>
<dbReference type="STRING" id="643674.PAEH1_07320"/>
<evidence type="ECO:0000256" key="8">
    <source>
        <dbReference type="SAM" id="SignalP"/>
    </source>
</evidence>
<dbReference type="OrthoDB" id="9813458at2"/>
<keyword evidence="8" id="KW-0732">Signal</keyword>
<protein>
    <recommendedName>
        <fullName evidence="11">Type I secretion protein TolC</fullName>
    </recommendedName>
</protein>
<dbReference type="KEGG" id="phn:PAEH1_07320"/>
<dbReference type="EMBL" id="CP019697">
    <property type="protein sequence ID" value="AQS51413.1"/>
    <property type="molecule type" value="Genomic_DNA"/>
</dbReference>
<sequence length="451" mass="50026">MMWRQLSIFFLVLSASVASAQPISLASAWQAAQTQDPTLQAAISEREAGQTERALGRAALLPQISANLGRTRIHGHLETPDAQDNIVRQDLDYTSKVNEINLQQSLFDWGRITGYRQGHARADQALATFDVQANDASERLINRYFQLLLAQQQLSLSAQNVQASDQHIEIAQHHFRSGEGTITEVHEAQARRDIAYAQWLNAQDNLTVARRELQEMIGVEPEQVLGLQEKINPVGLEPHDLASWMQMALTRNAQIRVATENLRVSALEIQRAFSGHLPTATLTGSLRKTTAESISTRNQDSSTRSLGVSIQVPVFAGGATQAQVRQAQYGRDRSSHELDATREEIAVEVTRQYQGVLSGAQKINAYQKAVQSNELALKAAERGYQGGVRSISDILDAQDRLYQSQLDLTRTRLEYVMARLMLAAVADGLTGPLIEQTTQQFFSHDPIQVKL</sequence>
<dbReference type="InterPro" id="IPR010130">
    <property type="entry name" value="T1SS_OMP_TolC"/>
</dbReference>
<evidence type="ECO:0000256" key="6">
    <source>
        <dbReference type="ARBA" id="ARBA00023136"/>
    </source>
</evidence>
<dbReference type="PANTHER" id="PTHR30026">
    <property type="entry name" value="OUTER MEMBRANE PROTEIN TOLC"/>
    <property type="match status" value="1"/>
</dbReference>
<keyword evidence="4" id="KW-1134">Transmembrane beta strand</keyword>
<evidence type="ECO:0008006" key="11">
    <source>
        <dbReference type="Google" id="ProtNLM"/>
    </source>
</evidence>
<evidence type="ECO:0000256" key="2">
    <source>
        <dbReference type="ARBA" id="ARBA00007613"/>
    </source>
</evidence>
<organism evidence="9 10">
    <name type="scientific">Paenalcaligenes hominis</name>
    <dbReference type="NCBI Taxonomy" id="643674"/>
    <lineage>
        <taxon>Bacteria</taxon>
        <taxon>Pseudomonadati</taxon>
        <taxon>Pseudomonadota</taxon>
        <taxon>Betaproteobacteria</taxon>
        <taxon>Burkholderiales</taxon>
        <taxon>Alcaligenaceae</taxon>
        <taxon>Paenalcaligenes</taxon>
    </lineage>
</organism>
<dbReference type="AlphaFoldDB" id="A0A1U9K023"/>
<comment type="subcellular location">
    <subcellularLocation>
        <location evidence="1">Cell outer membrane</location>
    </subcellularLocation>
</comment>
<comment type="similarity">
    <text evidence="2">Belongs to the outer membrane factor (OMF) (TC 1.B.17) family.</text>
</comment>
<dbReference type="PANTHER" id="PTHR30026:SF20">
    <property type="entry name" value="OUTER MEMBRANE PROTEIN TOLC"/>
    <property type="match status" value="1"/>
</dbReference>
<dbReference type="InterPro" id="IPR003423">
    <property type="entry name" value="OMP_efflux"/>
</dbReference>
<gene>
    <name evidence="9" type="ORF">PAEH1_07320</name>
</gene>
<dbReference type="GO" id="GO:0015562">
    <property type="term" value="F:efflux transmembrane transporter activity"/>
    <property type="evidence" value="ECO:0007669"/>
    <property type="project" value="InterPro"/>
</dbReference>
<evidence type="ECO:0000256" key="7">
    <source>
        <dbReference type="ARBA" id="ARBA00023237"/>
    </source>
</evidence>
<dbReference type="NCBIfam" id="TIGR01844">
    <property type="entry name" value="type_I_sec_TolC"/>
    <property type="match status" value="1"/>
</dbReference>
<name>A0A1U9K023_9BURK</name>
<keyword evidence="7" id="KW-0998">Cell outer membrane</keyword>
<dbReference type="GO" id="GO:0009279">
    <property type="term" value="C:cell outer membrane"/>
    <property type="evidence" value="ECO:0007669"/>
    <property type="project" value="UniProtKB-SubCell"/>
</dbReference>
<evidence type="ECO:0000256" key="5">
    <source>
        <dbReference type="ARBA" id="ARBA00022692"/>
    </source>
</evidence>
<dbReference type="Pfam" id="PF02321">
    <property type="entry name" value="OEP"/>
    <property type="match status" value="2"/>
</dbReference>
<evidence type="ECO:0000313" key="10">
    <source>
        <dbReference type="Proteomes" id="UP000189369"/>
    </source>
</evidence>
<dbReference type="Gene3D" id="1.20.1600.10">
    <property type="entry name" value="Outer membrane efflux proteins (OEP)"/>
    <property type="match status" value="1"/>
</dbReference>
<keyword evidence="3" id="KW-0813">Transport</keyword>
<evidence type="ECO:0000256" key="4">
    <source>
        <dbReference type="ARBA" id="ARBA00022452"/>
    </source>
</evidence>
<evidence type="ECO:0000256" key="3">
    <source>
        <dbReference type="ARBA" id="ARBA00022448"/>
    </source>
</evidence>
<feature type="chain" id="PRO_5012662635" description="Type I secretion protein TolC" evidence="8">
    <location>
        <begin position="21"/>
        <end position="451"/>
    </location>
</feature>
<accession>A0A1U9K023</accession>
<dbReference type="GO" id="GO:0015288">
    <property type="term" value="F:porin activity"/>
    <property type="evidence" value="ECO:0007669"/>
    <property type="project" value="TreeGrafter"/>
</dbReference>
<reference evidence="9 10" key="1">
    <citation type="submission" date="2017-01" db="EMBL/GenBank/DDBJ databases">
        <title>Complete Genome Sequence of Paenalcaligenes hominis, Isolated from a paraplegic Patient with neurogenic bladder.</title>
        <authorList>
            <person name="Mukhopadhyay R."/>
            <person name="Joaquin J."/>
            <person name="Hogue R."/>
            <person name="Kilaru A."/>
            <person name="Jospin G."/>
            <person name="Mars K."/>
            <person name="Eisen J.A."/>
            <person name="Chaturvedi V."/>
        </authorList>
    </citation>
    <scope>NUCLEOTIDE SEQUENCE [LARGE SCALE GENOMIC DNA]</scope>
    <source>
        <strain evidence="9 10">15S00501</strain>
    </source>
</reference>
<evidence type="ECO:0000256" key="1">
    <source>
        <dbReference type="ARBA" id="ARBA00004442"/>
    </source>
</evidence>
<dbReference type="GO" id="GO:1990281">
    <property type="term" value="C:efflux pump complex"/>
    <property type="evidence" value="ECO:0007669"/>
    <property type="project" value="TreeGrafter"/>
</dbReference>
<dbReference type="InterPro" id="IPR051906">
    <property type="entry name" value="TolC-like"/>
</dbReference>
<dbReference type="Proteomes" id="UP000189369">
    <property type="component" value="Chromosome"/>
</dbReference>